<dbReference type="EMBL" id="RSDW01000001">
    <property type="protein sequence ID" value="RSL16494.1"/>
    <property type="molecule type" value="Genomic_DNA"/>
</dbReference>
<organism evidence="7 8">
    <name type="scientific">Edaphobacter aggregans</name>
    <dbReference type="NCBI Taxonomy" id="570835"/>
    <lineage>
        <taxon>Bacteria</taxon>
        <taxon>Pseudomonadati</taxon>
        <taxon>Acidobacteriota</taxon>
        <taxon>Terriglobia</taxon>
        <taxon>Terriglobales</taxon>
        <taxon>Acidobacteriaceae</taxon>
        <taxon>Edaphobacter</taxon>
    </lineage>
</organism>
<feature type="compositionally biased region" description="Basic and acidic residues" evidence="6">
    <location>
        <begin position="1"/>
        <end position="10"/>
    </location>
</feature>
<accession>A0A3R9NWT5</accession>
<dbReference type="AlphaFoldDB" id="A0A3R9NWT5"/>
<dbReference type="InterPro" id="IPR011332">
    <property type="entry name" value="Ribosomal_zn-bd"/>
</dbReference>
<dbReference type="PANTHER" id="PTHR35534">
    <property type="entry name" value="50S RIBOSOMAL PROTEIN L32"/>
    <property type="match status" value="1"/>
</dbReference>
<dbReference type="Proteomes" id="UP000269669">
    <property type="component" value="Unassembled WGS sequence"/>
</dbReference>
<evidence type="ECO:0000256" key="2">
    <source>
        <dbReference type="ARBA" id="ARBA00022980"/>
    </source>
</evidence>
<evidence type="ECO:0000256" key="6">
    <source>
        <dbReference type="SAM" id="MobiDB-lite"/>
    </source>
</evidence>
<keyword evidence="3 5" id="KW-0687">Ribonucleoprotein</keyword>
<gene>
    <name evidence="5" type="primary">rpmF</name>
    <name evidence="7" type="ORF">EDE15_2010</name>
</gene>
<dbReference type="Pfam" id="PF01783">
    <property type="entry name" value="Ribosomal_L32p"/>
    <property type="match status" value="1"/>
</dbReference>
<dbReference type="GO" id="GO:0006412">
    <property type="term" value="P:translation"/>
    <property type="evidence" value="ECO:0007669"/>
    <property type="project" value="UniProtKB-UniRule"/>
</dbReference>
<evidence type="ECO:0000256" key="5">
    <source>
        <dbReference type="HAMAP-Rule" id="MF_00340"/>
    </source>
</evidence>
<dbReference type="SUPFAM" id="SSF57829">
    <property type="entry name" value="Zn-binding ribosomal proteins"/>
    <property type="match status" value="1"/>
</dbReference>
<dbReference type="GO" id="GO:0003735">
    <property type="term" value="F:structural constituent of ribosome"/>
    <property type="evidence" value="ECO:0007669"/>
    <property type="project" value="InterPro"/>
</dbReference>
<sequence length="72" mass="8189">MAASAIERDTAMPNPKRRHSKQRTAKRRSHDFLTPTGLSECPNCHERKLPHRACRKCGTYKGRDVLVTKEAS</sequence>
<comment type="caution">
    <text evidence="7">The sequence shown here is derived from an EMBL/GenBank/DDBJ whole genome shotgun (WGS) entry which is preliminary data.</text>
</comment>
<evidence type="ECO:0000313" key="8">
    <source>
        <dbReference type="Proteomes" id="UP000269669"/>
    </source>
</evidence>
<feature type="region of interest" description="Disordered" evidence="6">
    <location>
        <begin position="1"/>
        <end position="38"/>
    </location>
</feature>
<evidence type="ECO:0000256" key="1">
    <source>
        <dbReference type="ARBA" id="ARBA00008560"/>
    </source>
</evidence>
<comment type="similarity">
    <text evidence="1 5">Belongs to the bacterial ribosomal protein bL32 family.</text>
</comment>
<name>A0A3R9NWT5_9BACT</name>
<dbReference type="InterPro" id="IPR044957">
    <property type="entry name" value="Ribosomal_bL32_bact"/>
</dbReference>
<dbReference type="GO" id="GO:0015934">
    <property type="term" value="C:large ribosomal subunit"/>
    <property type="evidence" value="ECO:0007669"/>
    <property type="project" value="InterPro"/>
</dbReference>
<reference evidence="7 8" key="1">
    <citation type="submission" date="2018-12" db="EMBL/GenBank/DDBJ databases">
        <title>Sequencing of bacterial isolates from soil warming experiment in Harvard Forest, Massachusetts, USA.</title>
        <authorList>
            <person name="Deangelis K."/>
        </authorList>
    </citation>
    <scope>NUCLEOTIDE SEQUENCE [LARGE SCALE GENOMIC DNA]</scope>
    <source>
        <strain evidence="7 8">EB153</strain>
    </source>
</reference>
<evidence type="ECO:0000313" key="7">
    <source>
        <dbReference type="EMBL" id="RSL16494.1"/>
    </source>
</evidence>
<dbReference type="InterPro" id="IPR002677">
    <property type="entry name" value="Ribosomal_bL32"/>
</dbReference>
<keyword evidence="2 5" id="KW-0689">Ribosomal protein</keyword>
<protein>
    <recommendedName>
        <fullName evidence="4 5">Large ribosomal subunit protein bL32</fullName>
    </recommendedName>
</protein>
<dbReference type="NCBIfam" id="TIGR01031">
    <property type="entry name" value="rpmF_bact"/>
    <property type="match status" value="1"/>
</dbReference>
<proteinExistence type="inferred from homology"/>
<keyword evidence="8" id="KW-1185">Reference proteome</keyword>
<dbReference type="PANTHER" id="PTHR35534:SF1">
    <property type="entry name" value="LARGE RIBOSOMAL SUBUNIT PROTEIN BL32"/>
    <property type="match status" value="1"/>
</dbReference>
<evidence type="ECO:0000256" key="3">
    <source>
        <dbReference type="ARBA" id="ARBA00023274"/>
    </source>
</evidence>
<feature type="compositionally biased region" description="Basic residues" evidence="6">
    <location>
        <begin position="15"/>
        <end position="29"/>
    </location>
</feature>
<evidence type="ECO:0000256" key="4">
    <source>
        <dbReference type="ARBA" id="ARBA00035178"/>
    </source>
</evidence>
<dbReference type="HAMAP" id="MF_00340">
    <property type="entry name" value="Ribosomal_bL32"/>
    <property type="match status" value="1"/>
</dbReference>